<protein>
    <submittedName>
        <fullName evidence="5">Uncharacterized protein</fullName>
    </submittedName>
</protein>
<evidence type="ECO:0000256" key="4">
    <source>
        <dbReference type="SAM" id="MobiDB-lite"/>
    </source>
</evidence>
<dbReference type="Pfam" id="PF03514">
    <property type="entry name" value="GRAS"/>
    <property type="match status" value="1"/>
</dbReference>
<feature type="region of interest" description="Disordered" evidence="4">
    <location>
        <begin position="266"/>
        <end position="290"/>
    </location>
</feature>
<feature type="short sequence motif" description="VHIID" evidence="3">
    <location>
        <begin position="407"/>
        <end position="411"/>
    </location>
</feature>
<evidence type="ECO:0000256" key="2">
    <source>
        <dbReference type="ARBA" id="ARBA00023163"/>
    </source>
</evidence>
<feature type="region of interest" description="Disordered" evidence="4">
    <location>
        <begin position="219"/>
        <end position="242"/>
    </location>
</feature>
<reference evidence="5" key="1">
    <citation type="submission" date="2022-07" db="EMBL/GenBank/DDBJ databases">
        <authorList>
            <person name="Macas J."/>
            <person name="Novak P."/>
            <person name="Neumann P."/>
        </authorList>
    </citation>
    <scope>NUCLEOTIDE SEQUENCE</scope>
</reference>
<dbReference type="InterPro" id="IPR005202">
    <property type="entry name" value="TF_GRAS"/>
</dbReference>
<name>A0AAV0FFG9_9ASTE</name>
<comment type="caution">
    <text evidence="3">Lacks conserved residue(s) required for the propagation of feature annotation.</text>
</comment>
<evidence type="ECO:0000256" key="3">
    <source>
        <dbReference type="PROSITE-ProRule" id="PRU01191"/>
    </source>
</evidence>
<keyword evidence="2" id="KW-0804">Transcription</keyword>
<dbReference type="PANTHER" id="PTHR31636">
    <property type="entry name" value="OSJNBA0084A10.13 PROTEIN-RELATED"/>
    <property type="match status" value="1"/>
</dbReference>
<proteinExistence type="inferred from homology"/>
<sequence>MDHQLGTSHAYYSLKRLGLQIESEDALSPMTQLHPNNGLLTDSDCTINYINKILLEDIDENTDDLLICDPIALRATENYFYEALGENPSFDNKVKGREDTLVGSSTCDADPGESMSCGTSDPPHLSMHSSSPPQANLDGLNSSLHRFGGRANVVPNLFFDDQITAISQFERGVEESRRFFRAINPMVIHLDDKYIMHPNMTDELISGSTVSIEKGGHLVGSCKGRKHDRPGEGEEERSWKESAAYGEEVELSEVFDKVLLCADDNDDYPPSRARKRKPKGKNGQYRCSKKDGDVSKKVNVVSLLLTCANNVGDADYNTAVKQLKEIRQYSSPDGDANQRLAHAFADGLEARMAGTWTQIYPLSSFRNEFIVSELQKSHMSSSLPFMRIIIFFANKMIYEVASRGKSLHIIDLGILYGIQWPTLIRDLSQRPGGPPKLRITGIEHPQPGFHSSQMVVETGCRLAKYCESFGVPFEYNAITATNWETIKIGDLKLERGEVVVVNCIDRFKLLLDETVCGEDNPRDDVLKLIRDVNPQIFVHSVMSSSHTSPFFINRFREALHFGSAIFDMFATIFPHHDSHRLNFEQTLMRPTIANVIACEGRERFDRPETYKLWQLRTMRAGFKPLPLNSQLVKKLRAQARETCHKDILFDEDGPWLLQGWKGRIILATSAWIPKQ</sequence>
<evidence type="ECO:0000256" key="1">
    <source>
        <dbReference type="ARBA" id="ARBA00023015"/>
    </source>
</evidence>
<feature type="compositionally biased region" description="Basic and acidic residues" evidence="4">
    <location>
        <begin position="229"/>
        <end position="240"/>
    </location>
</feature>
<dbReference type="EMBL" id="CAMAPF010000981">
    <property type="protein sequence ID" value="CAH9134318.1"/>
    <property type="molecule type" value="Genomic_DNA"/>
</dbReference>
<organism evidence="5 6">
    <name type="scientific">Cuscuta epithymum</name>
    <dbReference type="NCBI Taxonomy" id="186058"/>
    <lineage>
        <taxon>Eukaryota</taxon>
        <taxon>Viridiplantae</taxon>
        <taxon>Streptophyta</taxon>
        <taxon>Embryophyta</taxon>
        <taxon>Tracheophyta</taxon>
        <taxon>Spermatophyta</taxon>
        <taxon>Magnoliopsida</taxon>
        <taxon>eudicotyledons</taxon>
        <taxon>Gunneridae</taxon>
        <taxon>Pentapetalae</taxon>
        <taxon>asterids</taxon>
        <taxon>lamiids</taxon>
        <taxon>Solanales</taxon>
        <taxon>Convolvulaceae</taxon>
        <taxon>Cuscuteae</taxon>
        <taxon>Cuscuta</taxon>
        <taxon>Cuscuta subgen. Cuscuta</taxon>
    </lineage>
</organism>
<dbReference type="Proteomes" id="UP001152523">
    <property type="component" value="Unassembled WGS sequence"/>
</dbReference>
<evidence type="ECO:0000313" key="6">
    <source>
        <dbReference type="Proteomes" id="UP001152523"/>
    </source>
</evidence>
<accession>A0AAV0FFG9</accession>
<comment type="similarity">
    <text evidence="3">Belongs to the GRAS family.</text>
</comment>
<feature type="region of interest" description="SAW" evidence="3">
    <location>
        <begin position="597"/>
        <end position="672"/>
    </location>
</feature>
<dbReference type="PROSITE" id="PS50985">
    <property type="entry name" value="GRAS"/>
    <property type="match status" value="1"/>
</dbReference>
<feature type="region of interest" description="Disordered" evidence="4">
    <location>
        <begin position="101"/>
        <end position="141"/>
    </location>
</feature>
<gene>
    <name evidence="5" type="ORF">CEPIT_LOCUS33626</name>
</gene>
<keyword evidence="1" id="KW-0805">Transcription regulation</keyword>
<evidence type="ECO:0000313" key="5">
    <source>
        <dbReference type="EMBL" id="CAH9134318.1"/>
    </source>
</evidence>
<keyword evidence="6" id="KW-1185">Reference proteome</keyword>
<dbReference type="AlphaFoldDB" id="A0AAV0FFG9"/>
<comment type="caution">
    <text evidence="5">The sequence shown here is derived from an EMBL/GenBank/DDBJ whole genome shotgun (WGS) entry which is preliminary data.</text>
</comment>
<feature type="region of interest" description="Leucine repeat II (LRII)" evidence="3">
    <location>
        <begin position="457"/>
        <end position="489"/>
    </location>
</feature>
<feature type="compositionally biased region" description="Low complexity" evidence="4">
    <location>
        <begin position="120"/>
        <end position="133"/>
    </location>
</feature>